<dbReference type="Proteomes" id="UP001162992">
    <property type="component" value="Chromosome 7"/>
</dbReference>
<evidence type="ECO:0000313" key="1">
    <source>
        <dbReference type="EMBL" id="KAJ7551060.1"/>
    </source>
</evidence>
<gene>
    <name evidence="1" type="ORF">O6H91_07G132300</name>
</gene>
<protein>
    <submittedName>
        <fullName evidence="1">Uncharacterized protein</fullName>
    </submittedName>
</protein>
<dbReference type="EMBL" id="CM055098">
    <property type="protein sequence ID" value="KAJ7551060.1"/>
    <property type="molecule type" value="Genomic_DNA"/>
</dbReference>
<reference evidence="2" key="1">
    <citation type="journal article" date="2024" name="Proc. Natl. Acad. Sci. U.S.A.">
        <title>Extraordinary preservation of gene collinearity over three hundred million years revealed in homosporous lycophytes.</title>
        <authorList>
            <person name="Li C."/>
            <person name="Wickell D."/>
            <person name="Kuo L.Y."/>
            <person name="Chen X."/>
            <person name="Nie B."/>
            <person name="Liao X."/>
            <person name="Peng D."/>
            <person name="Ji J."/>
            <person name="Jenkins J."/>
            <person name="Williams M."/>
            <person name="Shu S."/>
            <person name="Plott C."/>
            <person name="Barry K."/>
            <person name="Rajasekar S."/>
            <person name="Grimwood J."/>
            <person name="Han X."/>
            <person name="Sun S."/>
            <person name="Hou Z."/>
            <person name="He W."/>
            <person name="Dai G."/>
            <person name="Sun C."/>
            <person name="Schmutz J."/>
            <person name="Leebens-Mack J.H."/>
            <person name="Li F.W."/>
            <person name="Wang L."/>
        </authorList>
    </citation>
    <scope>NUCLEOTIDE SEQUENCE [LARGE SCALE GENOMIC DNA]</scope>
    <source>
        <strain evidence="2">cv. PW_Plant_1</strain>
    </source>
</reference>
<organism evidence="1 2">
    <name type="scientific">Diphasiastrum complanatum</name>
    <name type="common">Issler's clubmoss</name>
    <name type="synonym">Lycopodium complanatum</name>
    <dbReference type="NCBI Taxonomy" id="34168"/>
    <lineage>
        <taxon>Eukaryota</taxon>
        <taxon>Viridiplantae</taxon>
        <taxon>Streptophyta</taxon>
        <taxon>Embryophyta</taxon>
        <taxon>Tracheophyta</taxon>
        <taxon>Lycopodiopsida</taxon>
        <taxon>Lycopodiales</taxon>
        <taxon>Lycopodiaceae</taxon>
        <taxon>Lycopodioideae</taxon>
        <taxon>Diphasiastrum</taxon>
    </lineage>
</organism>
<keyword evidence="2" id="KW-1185">Reference proteome</keyword>
<accession>A0ACC2DAC5</accession>
<comment type="caution">
    <text evidence="1">The sequence shown here is derived from an EMBL/GenBank/DDBJ whole genome shotgun (WGS) entry which is preliminary data.</text>
</comment>
<proteinExistence type="predicted"/>
<sequence length="108" mass="12111">MTGMLKCKEFPYIFLIEASLESIIGFLTYFFIRNASKSEMGGLLSIAGLLTCVSPKITLTKEREDRLSIVGLPTKLLPQNPHKRGIESVLSIARQPIICIFPIIKRML</sequence>
<name>A0ACC2DAC5_DIPCM</name>
<evidence type="ECO:0000313" key="2">
    <source>
        <dbReference type="Proteomes" id="UP001162992"/>
    </source>
</evidence>